<name>A0A0Q0X9U1_9PSED</name>
<feature type="domain" description="Dermonecrotic toxin N-terminal" evidence="1">
    <location>
        <begin position="447"/>
        <end position="729"/>
    </location>
</feature>
<dbReference type="Pfam" id="PF20178">
    <property type="entry name" value="ToxA_N"/>
    <property type="match status" value="1"/>
</dbReference>
<dbReference type="SUPFAM" id="SSF159501">
    <property type="entry name" value="EreA/ChaN-like"/>
    <property type="match status" value="1"/>
</dbReference>
<dbReference type="EMBL" id="LLWH01000135">
    <property type="protein sequence ID" value="KQB53930.1"/>
    <property type="molecule type" value="Genomic_DNA"/>
</dbReference>
<dbReference type="InterPro" id="IPR046673">
    <property type="entry name" value="ToxA_N"/>
</dbReference>
<protein>
    <recommendedName>
        <fullName evidence="1">Dermonecrotic toxin N-terminal domain-containing protein</fullName>
    </recommendedName>
</protein>
<accession>A0A0Q0X9U1</accession>
<evidence type="ECO:0000313" key="2">
    <source>
        <dbReference type="EMBL" id="KQB53930.1"/>
    </source>
</evidence>
<dbReference type="STRING" id="1563157.AQS70_08615"/>
<evidence type="ECO:0000259" key="1">
    <source>
        <dbReference type="Pfam" id="PF20178"/>
    </source>
</evidence>
<reference evidence="2 3" key="1">
    <citation type="submission" date="2015-10" db="EMBL/GenBank/DDBJ databases">
        <title>Pseudomonas helleri sp. nov. and Pseudomonas weihenstephanensis sp. nov., isolated from raw cows milk.</title>
        <authorList>
            <person name="Von Neubeck M."/>
            <person name="Huptas C."/>
            <person name="Wenning M."/>
            <person name="Scherer S."/>
        </authorList>
    </citation>
    <scope>NUCLEOTIDE SEQUENCE [LARGE SCALE GENOMIC DNA]</scope>
    <source>
        <strain evidence="2 3">BSTT44</strain>
    </source>
</reference>
<dbReference type="Gene3D" id="3.40.50.11550">
    <property type="match status" value="1"/>
</dbReference>
<gene>
    <name evidence="2" type="ORF">AQS70_08615</name>
</gene>
<comment type="caution">
    <text evidence="2">The sequence shown here is derived from an EMBL/GenBank/DDBJ whole genome shotgun (WGS) entry which is preliminary data.</text>
</comment>
<organism evidence="2 3">
    <name type="scientific">Pseudomonas endophytica</name>
    <dbReference type="NCBI Taxonomy" id="1563157"/>
    <lineage>
        <taxon>Bacteria</taxon>
        <taxon>Pseudomonadati</taxon>
        <taxon>Pseudomonadota</taxon>
        <taxon>Gammaproteobacteria</taxon>
        <taxon>Pseudomonadales</taxon>
        <taxon>Pseudomonadaceae</taxon>
        <taxon>Pseudomonas</taxon>
    </lineage>
</organism>
<dbReference type="RefSeq" id="WP_055102627.1">
    <property type="nucleotide sequence ID" value="NZ_LLWH01000135.1"/>
</dbReference>
<keyword evidence="3" id="KW-1185">Reference proteome</keyword>
<dbReference type="Proteomes" id="UP000050342">
    <property type="component" value="Unassembled WGS sequence"/>
</dbReference>
<proteinExistence type="predicted"/>
<sequence>MLTSNSTYSSTEAQQLLSLQQLVDYQKALKQLLDELPKADKTLLNLLEAEVQHAFPKHPLPIALDAVHYEESIHLTLPVGSTLVELPRPATPNLLTSLFNNKPWGAEHFDAPNRVYRYVTKTIYDDVNPANPTLKRTVHLTTVSTPAFEQFMDDLIRRPDLVFVQQVDSFWDEVFAPNHSLTRSQWLAEHFGKALQAEATLRVADKTLDAQSKALLNIIIDAPSEQNRAHLPIHQRPAAFSVSLKGQKQATDMPLAGVFIVSSKTPTGDVSAKTDLGSVVLFTPDKGIDAYTSLQSLDRALRTRFTDSQAHDGLLRTISWQDQSRAQDYQKKNPDFSYRLIQGSLFEDSVQALLTLQKQDIEQGWRQLPRHEVSLKEVNELFNRLAHIGSLLDISRRLLDRSRRYVKANMPAWYQTASIESRQALDSLIKAEQLSNKALAKLFKTVNLPSLKMFARDELTRQLAADYPGRVIDPDIVKVDIIHSLNPASLGGGIGPDHVPPTDEPTTRPSQTITLSLTELALRNIDPWSFSFYKVFTGERTEISASFKEASGQLTVFNERYLKSLVQRSDVSTGYDQLLQKQLLTNGSALRKAWAEANRASMRSSALIARLDTGSLLPHPEQRGYQWLQAINEADTLSNPKTVGGHKIVASSLVIANSAQTRNGYDLNDVLMISVEERHPISNVILYTPAAPDDQPFREFPNLQAMQHFLKQQWAESTDWRRYVTQRLTKAGQTALTERTKLVRELIFHARSRVTNPFETIFYFAINAPLHETLYEQKVSTLRYNADHDSTSNAEVAEQSLWNKIMFGSDLAFDLIPFLPIATTFKTIRSINKVFLLLKQVGNSKSTAKALWSITGARHRPRLAPRLGVLPPVRPAPDLSGLEVQVRETDLTPINSNLLQSKRSAQQYVLIRGKYYLTDVAQGNRFIYPPAPTLQSLRYPLVRDSEQGLWRAAPPPRLRGGMDPIEKGPSETTYQDYELSVADRAALPTLNLAPPGTFNLDTLNPSLGQDTWAARLHLFAIQTRLRRHARQYFKTFTAPRAPLILPARDLLPEPMFSHLFNQRKGLVFGEGHESSLTRRFLIDNMQALQRQGVQRLYMEFFSTDLHQNALDIFNGSLTTPMPAILREHLRWLEVHFKLTNPYTYTQLVETAHAQGIRVMALDATVSSQHKTGDLTRPGAASTLSDQLDRVILFNFFGFKKITYDQVIFGPHRWIALVGLGHCSTVQSIPGLADLTGGISLRVANRLPTLPLRINRDSGITIPSPDDTHPLRTTCDLLVCTPALKSSFPVEARVHSPAMFLTTHSPSGEVDVYYMNAQHQRVTVPVMTDGSQIYLEHIAFGAVHNRRFIDLSALVDALVDELHMIEV</sequence>
<dbReference type="OrthoDB" id="5653126at2"/>
<evidence type="ECO:0000313" key="3">
    <source>
        <dbReference type="Proteomes" id="UP000050342"/>
    </source>
</evidence>
<dbReference type="CDD" id="cd14729">
    <property type="entry name" value="RtxA-like"/>
    <property type="match status" value="1"/>
</dbReference>